<evidence type="ECO:0000313" key="5">
    <source>
        <dbReference type="Proteomes" id="UP000240904"/>
    </source>
</evidence>
<comment type="caution">
    <text evidence="4">The sequence shown here is derived from an EMBL/GenBank/DDBJ whole genome shotgun (WGS) entry which is preliminary data.</text>
</comment>
<dbReference type="CDD" id="cd07034">
    <property type="entry name" value="TPP_PYR_PFOR_IOR-alpha_like"/>
    <property type="match status" value="1"/>
</dbReference>
<dbReference type="SUPFAM" id="SSF52518">
    <property type="entry name" value="Thiamin diphosphate-binding fold (THDP-binding)"/>
    <property type="match status" value="1"/>
</dbReference>
<dbReference type="Gene3D" id="3.40.50.970">
    <property type="match status" value="1"/>
</dbReference>
<dbReference type="InterPro" id="IPR029061">
    <property type="entry name" value="THDP-binding"/>
</dbReference>
<organism evidence="4 5">
    <name type="scientific">Photobacterium lipolyticum</name>
    <dbReference type="NCBI Taxonomy" id="266810"/>
    <lineage>
        <taxon>Bacteria</taxon>
        <taxon>Pseudomonadati</taxon>
        <taxon>Pseudomonadota</taxon>
        <taxon>Gammaproteobacteria</taxon>
        <taxon>Vibrionales</taxon>
        <taxon>Vibrionaceae</taxon>
        <taxon>Photobacterium</taxon>
    </lineage>
</organism>
<feature type="domain" description="Pyruvate flavodoxin/ferredoxin oxidoreductase pyrimidine binding" evidence="3">
    <location>
        <begin position="279"/>
        <end position="440"/>
    </location>
</feature>
<dbReference type="InterPro" id="IPR050722">
    <property type="entry name" value="Pyruvate:ferred/Flavod_OxRd"/>
</dbReference>
<dbReference type="OrthoDB" id="9794954at2"/>
<dbReference type="EMBL" id="PYMC01000001">
    <property type="protein sequence ID" value="PSW07521.1"/>
    <property type="molecule type" value="Genomic_DNA"/>
</dbReference>
<keyword evidence="1" id="KW-0560">Oxidoreductase</keyword>
<evidence type="ECO:0000256" key="1">
    <source>
        <dbReference type="ARBA" id="ARBA00023002"/>
    </source>
</evidence>
<evidence type="ECO:0000259" key="2">
    <source>
        <dbReference type="Pfam" id="PF01558"/>
    </source>
</evidence>
<dbReference type="PANTHER" id="PTHR32154">
    <property type="entry name" value="PYRUVATE-FLAVODOXIN OXIDOREDUCTASE-RELATED"/>
    <property type="match status" value="1"/>
</dbReference>
<proteinExistence type="predicted"/>
<dbReference type="GO" id="GO:0006979">
    <property type="term" value="P:response to oxidative stress"/>
    <property type="evidence" value="ECO:0007669"/>
    <property type="project" value="TreeGrafter"/>
</dbReference>
<dbReference type="Proteomes" id="UP000240904">
    <property type="component" value="Unassembled WGS sequence"/>
</dbReference>
<dbReference type="GO" id="GO:0016903">
    <property type="term" value="F:oxidoreductase activity, acting on the aldehyde or oxo group of donors"/>
    <property type="evidence" value="ECO:0007669"/>
    <property type="project" value="InterPro"/>
</dbReference>
<dbReference type="InterPro" id="IPR002880">
    <property type="entry name" value="Pyrv_Fd/Flavodoxin_OxRdtase_N"/>
</dbReference>
<dbReference type="InterPro" id="IPR009014">
    <property type="entry name" value="Transketo_C/PFOR_II"/>
</dbReference>
<dbReference type="SUPFAM" id="SSF53323">
    <property type="entry name" value="Pyruvate-ferredoxin oxidoreductase, PFOR, domain III"/>
    <property type="match status" value="1"/>
</dbReference>
<keyword evidence="5" id="KW-1185">Reference proteome</keyword>
<reference evidence="4 5" key="1">
    <citation type="submission" date="2018-03" db="EMBL/GenBank/DDBJ databases">
        <title>Whole genome sequencing of Histamine producing bacteria.</title>
        <authorList>
            <person name="Butler K."/>
        </authorList>
    </citation>
    <scope>NUCLEOTIDE SEQUENCE [LARGE SCALE GENOMIC DNA]</scope>
    <source>
        <strain evidence="4 5">DSM 16190</strain>
    </source>
</reference>
<dbReference type="InterPro" id="IPR022367">
    <property type="entry name" value="2-oxoacid/accept_OxRdtase_asu"/>
</dbReference>
<name>A0A2T3N4Z7_9GAMM</name>
<dbReference type="Pfam" id="PF01855">
    <property type="entry name" value="POR_N"/>
    <property type="match status" value="1"/>
</dbReference>
<dbReference type="Gene3D" id="3.40.50.920">
    <property type="match status" value="1"/>
</dbReference>
<accession>A0A2T3N4Z7</accession>
<dbReference type="InterPro" id="IPR019752">
    <property type="entry name" value="Pyrv/ketoisovalerate_OxRed_cat"/>
</dbReference>
<dbReference type="SUPFAM" id="SSF52922">
    <property type="entry name" value="TK C-terminal domain-like"/>
    <property type="match status" value="1"/>
</dbReference>
<feature type="domain" description="Pyruvate/ketoisovalerate oxidoreductase catalytic" evidence="2">
    <location>
        <begin position="61"/>
        <end position="245"/>
    </location>
</feature>
<dbReference type="NCBIfam" id="TIGR03710">
    <property type="entry name" value="OAFO_sf"/>
    <property type="match status" value="1"/>
</dbReference>
<protein>
    <submittedName>
        <fullName evidence="4">2-oxoacid:acceptor oxidoreductase subunit alpha</fullName>
    </submittedName>
</protein>
<gene>
    <name evidence="4" type="ORF">C9I89_02065</name>
</gene>
<dbReference type="PANTHER" id="PTHR32154:SF20">
    <property type="entry name" value="2-OXOGLUTARATE OXIDOREDUCTASE SUBUNIT KORA"/>
    <property type="match status" value="1"/>
</dbReference>
<dbReference type="RefSeq" id="WP_107281673.1">
    <property type="nucleotide sequence ID" value="NZ_PYMC01000001.1"/>
</dbReference>
<dbReference type="Gene3D" id="3.40.920.10">
    <property type="entry name" value="Pyruvate-ferredoxin oxidoreductase, PFOR, domain III"/>
    <property type="match status" value="1"/>
</dbReference>
<dbReference type="AlphaFoldDB" id="A0A2T3N4Z7"/>
<dbReference type="Pfam" id="PF01558">
    <property type="entry name" value="POR"/>
    <property type="match status" value="1"/>
</dbReference>
<dbReference type="InterPro" id="IPR002869">
    <property type="entry name" value="Pyrv_flavodox_OxRed_cen"/>
</dbReference>
<evidence type="ECO:0000313" key="4">
    <source>
        <dbReference type="EMBL" id="PSW07521.1"/>
    </source>
</evidence>
<sequence length="661" mass="71844">MKTLFTDNAVIGRANVPVSDLRADSPSDTQTVEIQPIDAVGKRQSPVVLEEHTVEIVSDSGEGAQKCGQSFGTIAARSGNSIWTVEIIPAEIQPPARSIEGASGNRIRLASRKMSNGGDEADLMIAFNDQVMLRRAREHELKPGCTVLLENKWKTHPDPAIAAMYADAVDEMVQGGYDIREIPMEQECLKLVSEPRRGKNMFVLGMLCHIYSLDLQDGRNQVASIFRKKSEIIVNANIGLLEAGYHWAADHLDIRYKIPPSTVTEPQIVVNGNVAIGMGVVASGMEVCAMYPITPATSASHYLSEVFSKTGGLVHQAEDEIAACAFAIGASYAGKCAVTITSGPGFSLKQEALGLAVMAEIPLVVVNVMRGGPSTGLPTKTEQSDLLFASFGGHGDNPKVVIATSDIEDCFYSVITARKIAETFNVVVVVLSDANLASAQQPFPRPVYSKDWHAPPFDQSPVPDDALPYDWDPLTGIARRFIPGQPGGMHTLTGLAHNRKSCVAYNSAANVEGVKHRSLKLAALQKTLKTPEVYGAEDGDLLLIGWGSTKGAIQEAVDRMRVKGYQVSSLHLKFIQPMASGIREVLGRFKQVMTIENNWSDRLDSELIDEDNRRYTELALMLRARFLVDIDCYSEVNGQALKPGTVERVIIDKLQSREGQS</sequence>
<evidence type="ECO:0000259" key="3">
    <source>
        <dbReference type="Pfam" id="PF01855"/>
    </source>
</evidence>
<dbReference type="FunFam" id="3.40.50.970:FF:000022">
    <property type="entry name" value="2-oxoglutarate ferredoxin oxidoreductase alpha subunit"/>
    <property type="match status" value="1"/>
</dbReference>